<reference evidence="2 3" key="1">
    <citation type="submission" date="2020-03" db="EMBL/GenBank/DDBJ databases">
        <title>Whole genome shotgun sequence of Phytohabitans rumicis NBRC 108638.</title>
        <authorList>
            <person name="Komaki H."/>
            <person name="Tamura T."/>
        </authorList>
    </citation>
    <scope>NUCLEOTIDE SEQUENCE [LARGE SCALE GENOMIC DNA]</scope>
    <source>
        <strain evidence="2 3">NBRC 108638</strain>
    </source>
</reference>
<accession>A0A6V8L9C1</accession>
<protein>
    <recommendedName>
        <fullName evidence="1">DUF7689 domain-containing protein</fullName>
    </recommendedName>
</protein>
<dbReference type="InterPro" id="IPR056106">
    <property type="entry name" value="DUF7689"/>
</dbReference>
<dbReference type="RefSeq" id="WP_173080664.1">
    <property type="nucleotide sequence ID" value="NZ_BAABJB010000001.1"/>
</dbReference>
<dbReference type="Proteomes" id="UP000482960">
    <property type="component" value="Unassembled WGS sequence"/>
</dbReference>
<name>A0A6V8L9C1_9ACTN</name>
<evidence type="ECO:0000313" key="2">
    <source>
        <dbReference type="EMBL" id="GFJ93832.1"/>
    </source>
</evidence>
<dbReference type="EMBL" id="BLPG01000001">
    <property type="protein sequence ID" value="GFJ93832.1"/>
    <property type="molecule type" value="Genomic_DNA"/>
</dbReference>
<evidence type="ECO:0000313" key="3">
    <source>
        <dbReference type="Proteomes" id="UP000482960"/>
    </source>
</evidence>
<proteinExistence type="predicted"/>
<reference evidence="2 3" key="2">
    <citation type="submission" date="2020-03" db="EMBL/GenBank/DDBJ databases">
        <authorList>
            <person name="Ichikawa N."/>
            <person name="Kimura A."/>
            <person name="Kitahashi Y."/>
            <person name="Uohara A."/>
        </authorList>
    </citation>
    <scope>NUCLEOTIDE SEQUENCE [LARGE SCALE GENOMIC DNA]</scope>
    <source>
        <strain evidence="2 3">NBRC 108638</strain>
    </source>
</reference>
<evidence type="ECO:0000259" key="1">
    <source>
        <dbReference type="Pfam" id="PF24738"/>
    </source>
</evidence>
<gene>
    <name evidence="2" type="ORF">Prum_074740</name>
</gene>
<feature type="domain" description="DUF7689" evidence="1">
    <location>
        <begin position="26"/>
        <end position="132"/>
    </location>
</feature>
<sequence>MARPPNEYEWRELARRFPGLVWHDVEITDEPTRQYNCIGYSMGLRQWINPDSPLTAFEQQYGTEGFVVAPADTASVDGWGKDDGAEMTHGSRQSTTRPQTGLWESKLGRWFRITHGRDQLVGTRYGTVLTHFLPSFARGEETEGVSMPEYGDDELRQIAEQSGRVDPGLKAAFDERLTAWKATWDGPELLTSENTYDFATGPEFEAVVGLGDGIVPLIIEEMTQPDGFFLVPLLEQYRDPVPPGAPAESEQSRRDRAIRAWLASL</sequence>
<keyword evidence="3" id="KW-1185">Reference proteome</keyword>
<dbReference type="Pfam" id="PF24738">
    <property type="entry name" value="DUF7689"/>
    <property type="match status" value="1"/>
</dbReference>
<dbReference type="AlphaFoldDB" id="A0A6V8L9C1"/>
<comment type="caution">
    <text evidence="2">The sequence shown here is derived from an EMBL/GenBank/DDBJ whole genome shotgun (WGS) entry which is preliminary data.</text>
</comment>
<organism evidence="2 3">
    <name type="scientific">Phytohabitans rumicis</name>
    <dbReference type="NCBI Taxonomy" id="1076125"/>
    <lineage>
        <taxon>Bacteria</taxon>
        <taxon>Bacillati</taxon>
        <taxon>Actinomycetota</taxon>
        <taxon>Actinomycetes</taxon>
        <taxon>Micromonosporales</taxon>
        <taxon>Micromonosporaceae</taxon>
    </lineage>
</organism>